<protein>
    <submittedName>
        <fullName evidence="2">Uncharacterized protein</fullName>
    </submittedName>
</protein>
<evidence type="ECO:0000256" key="1">
    <source>
        <dbReference type="SAM" id="MobiDB-lite"/>
    </source>
</evidence>
<dbReference type="EMBL" id="BAABKK010000010">
    <property type="protein sequence ID" value="GAA5192943.1"/>
    <property type="molecule type" value="Genomic_DNA"/>
</dbReference>
<dbReference type="Proteomes" id="UP001500200">
    <property type="component" value="Unassembled WGS sequence"/>
</dbReference>
<sequence length="94" mass="10166">MVTGKDAAAREVVVVEVGLSDMRDRHSRSTRCRFDAVGITLGVDHERRPAVMNEVAAVPQRGRFDDDDVHAESLAPKTRNAGSLSAHSDAPDGR</sequence>
<name>A0ABP9S920_9MICC</name>
<feature type="region of interest" description="Disordered" evidence="1">
    <location>
        <begin position="59"/>
        <end position="94"/>
    </location>
</feature>
<accession>A0ABP9S920</accession>
<comment type="caution">
    <text evidence="2">The sequence shown here is derived from an EMBL/GenBank/DDBJ whole genome shotgun (WGS) entry which is preliminary data.</text>
</comment>
<reference evidence="3" key="1">
    <citation type="journal article" date="2019" name="Int. J. Syst. Evol. Microbiol.">
        <title>The Global Catalogue of Microorganisms (GCM) 10K type strain sequencing project: providing services to taxonomists for standard genome sequencing and annotation.</title>
        <authorList>
            <consortium name="The Broad Institute Genomics Platform"/>
            <consortium name="The Broad Institute Genome Sequencing Center for Infectious Disease"/>
            <person name="Wu L."/>
            <person name="Ma J."/>
        </authorList>
    </citation>
    <scope>NUCLEOTIDE SEQUENCE [LARGE SCALE GENOMIC DNA]</scope>
    <source>
        <strain evidence="3">JCM 18514</strain>
    </source>
</reference>
<gene>
    <name evidence="2" type="ORF">GCM10023346_16260</name>
</gene>
<proteinExistence type="predicted"/>
<evidence type="ECO:0000313" key="3">
    <source>
        <dbReference type="Proteomes" id="UP001500200"/>
    </source>
</evidence>
<organism evidence="2 3">
    <name type="scientific">Arthrobacter gyeryongensis</name>
    <dbReference type="NCBI Taxonomy" id="1650592"/>
    <lineage>
        <taxon>Bacteria</taxon>
        <taxon>Bacillati</taxon>
        <taxon>Actinomycetota</taxon>
        <taxon>Actinomycetes</taxon>
        <taxon>Micrococcales</taxon>
        <taxon>Micrococcaceae</taxon>
        <taxon>Arthrobacter</taxon>
    </lineage>
</organism>
<evidence type="ECO:0000313" key="2">
    <source>
        <dbReference type="EMBL" id="GAA5192943.1"/>
    </source>
</evidence>
<keyword evidence="3" id="KW-1185">Reference proteome</keyword>